<reference evidence="3 4" key="1">
    <citation type="journal article" date="2010" name="J. Bacteriol.">
        <title>Genome sequence of the dioxin-mineralizing bacterium Sphingomonas wittichii RW1.</title>
        <authorList>
            <person name="Miller T.R."/>
            <person name="Delcher A.L."/>
            <person name="Salzberg S.L."/>
            <person name="Saunders E."/>
            <person name="Detter J.C."/>
            <person name="Halden R.U."/>
        </authorList>
    </citation>
    <scope>NUCLEOTIDE SEQUENCE [LARGE SCALE GENOMIC DNA]</scope>
    <source>
        <strain evidence="4">DSM 6014 / CCUG 31198 / JCM 15750 / NBRC 105917 / EY 4224 / RW1</strain>
    </source>
</reference>
<dbReference type="InterPro" id="IPR055570">
    <property type="entry name" value="DUF7146"/>
</dbReference>
<dbReference type="AlphaFoldDB" id="A0A9J9H852"/>
<protein>
    <recommendedName>
        <fullName evidence="5">DNA primase</fullName>
    </recommendedName>
</protein>
<proteinExistence type="predicted"/>
<evidence type="ECO:0008006" key="5">
    <source>
        <dbReference type="Google" id="ProtNLM"/>
    </source>
</evidence>
<accession>A0A9J9H852</accession>
<dbReference type="Proteomes" id="UP000001989">
    <property type="component" value="Chromosome"/>
</dbReference>
<dbReference type="OrthoDB" id="9811157at2"/>
<dbReference type="KEGG" id="swi:Swit_0191"/>
<keyword evidence="4" id="KW-1185">Reference proteome</keyword>
<dbReference type="Pfam" id="PF13362">
    <property type="entry name" value="Toprim_3"/>
    <property type="match status" value="1"/>
</dbReference>
<sequence>MSSAASDLSRKLARNAEDVCRHYLRAGRRVGNYWIVGDALGSPGRSLYVRLDGPEYGKGAAGKWTDAATGEHGDLLDLIGLNRGHVGFTETLDEARSFLSVPKPALDYDPNEPRAPRGSCRAARRLFAASRPIAGTLAESYLRTRGITGVRTERWLRFHPRCWYRADVDDAPGTPSSFPALVSAVTDNDGQITGVHRTWLNAATCKKADIVTPRRAMGDLLGHGVRFGTAKPVMAAGEGLETILSLRMPLPALPMIACLSSTHLAAIVWPKPLRRLYVVRDADGAGTSAWGTLVERGAGNGIEILPLVPPTGIDFNDALLTLGREALAAAIKRQLVPDDADRFLMSAA</sequence>
<organism evidence="3 4">
    <name type="scientific">Rhizorhabdus wittichii (strain DSM 6014 / CCUG 31198 / JCM 15750 / NBRC 105917 / EY 4224 / RW1)</name>
    <name type="common">Sphingomonas wittichii</name>
    <dbReference type="NCBI Taxonomy" id="392499"/>
    <lineage>
        <taxon>Bacteria</taxon>
        <taxon>Pseudomonadati</taxon>
        <taxon>Pseudomonadota</taxon>
        <taxon>Alphaproteobacteria</taxon>
        <taxon>Sphingomonadales</taxon>
        <taxon>Sphingomonadaceae</taxon>
        <taxon>Rhizorhabdus</taxon>
    </lineage>
</organism>
<gene>
    <name evidence="3" type="ordered locus">Swit_0191</name>
</gene>
<evidence type="ECO:0000313" key="4">
    <source>
        <dbReference type="Proteomes" id="UP000001989"/>
    </source>
</evidence>
<evidence type="ECO:0000259" key="1">
    <source>
        <dbReference type="Pfam" id="PF13362"/>
    </source>
</evidence>
<evidence type="ECO:0000313" key="3">
    <source>
        <dbReference type="EMBL" id="ABQ66562.1"/>
    </source>
</evidence>
<evidence type="ECO:0000259" key="2">
    <source>
        <dbReference type="Pfam" id="PF23639"/>
    </source>
</evidence>
<dbReference type="InterPro" id="IPR006171">
    <property type="entry name" value="TOPRIM_dom"/>
</dbReference>
<dbReference type="Pfam" id="PF23639">
    <property type="entry name" value="DUF7146"/>
    <property type="match status" value="1"/>
</dbReference>
<dbReference type="EMBL" id="CP000699">
    <property type="protein sequence ID" value="ABQ66562.1"/>
    <property type="molecule type" value="Genomic_DNA"/>
</dbReference>
<feature type="domain" description="DUF7146" evidence="2">
    <location>
        <begin position="119"/>
        <end position="227"/>
    </location>
</feature>
<name>A0A9J9H852_RHIWR</name>
<feature type="domain" description="Toprim" evidence="1">
    <location>
        <begin position="234"/>
        <end position="324"/>
    </location>
</feature>